<comment type="caution">
    <text evidence="2">The sequence shown here is derived from an EMBL/GenBank/DDBJ whole genome shotgun (WGS) entry which is preliminary data.</text>
</comment>
<evidence type="ECO:0000313" key="3">
    <source>
        <dbReference type="Proteomes" id="UP000237061"/>
    </source>
</evidence>
<evidence type="ECO:0000256" key="1">
    <source>
        <dbReference type="SAM" id="MobiDB-lite"/>
    </source>
</evidence>
<feature type="region of interest" description="Disordered" evidence="1">
    <location>
        <begin position="90"/>
        <end position="124"/>
    </location>
</feature>
<dbReference type="AlphaFoldDB" id="A0A2S3ZRE0"/>
<evidence type="ECO:0008006" key="4">
    <source>
        <dbReference type="Google" id="ProtNLM"/>
    </source>
</evidence>
<gene>
    <name evidence="2" type="ORF">CVS27_19335</name>
</gene>
<dbReference type="EMBL" id="PPXC01000023">
    <property type="protein sequence ID" value="POH71770.1"/>
    <property type="molecule type" value="Genomic_DNA"/>
</dbReference>
<proteinExistence type="predicted"/>
<reference evidence="2 3" key="1">
    <citation type="submission" date="2018-01" db="EMBL/GenBank/DDBJ databases">
        <title>Arthrobacter sp. nov., from glaciers in China.</title>
        <authorList>
            <person name="Liu Q."/>
            <person name="Xin Y.-H."/>
        </authorList>
    </citation>
    <scope>NUCLEOTIDE SEQUENCE [LARGE SCALE GENOMIC DNA]</scope>
    <source>
        <strain evidence="2 3">HLT2-12-2</strain>
    </source>
</reference>
<name>A0A2S3ZRE0_ARTGL</name>
<feature type="compositionally biased region" description="Polar residues" evidence="1">
    <location>
        <begin position="97"/>
        <end position="124"/>
    </location>
</feature>
<dbReference type="Proteomes" id="UP000237061">
    <property type="component" value="Unassembled WGS sequence"/>
</dbReference>
<keyword evidence="3" id="KW-1185">Reference proteome</keyword>
<dbReference type="RefSeq" id="WP_103467480.1">
    <property type="nucleotide sequence ID" value="NZ_PPXC01000023.1"/>
</dbReference>
<sequence>MPIWALTEILEMGLLGRLYAGLNNSLATEIVQAYGAPTKKLLTSWISCLNYIRIVSAHHARLFNRKLVAASGRPKPGLVPALDHLQDETSAKKPFLDSTTPSPFLPTSCSPLKQGPNGRNDSSE</sequence>
<dbReference type="Pfam" id="PF07751">
    <property type="entry name" value="Abi_2"/>
    <property type="match status" value="1"/>
</dbReference>
<dbReference type="InterPro" id="IPR011664">
    <property type="entry name" value="Abi_system_AbiD/AbiF-like"/>
</dbReference>
<organism evidence="2 3">
    <name type="scientific">Arthrobacter glacialis</name>
    <dbReference type="NCBI Taxonomy" id="1664"/>
    <lineage>
        <taxon>Bacteria</taxon>
        <taxon>Bacillati</taxon>
        <taxon>Actinomycetota</taxon>
        <taxon>Actinomycetes</taxon>
        <taxon>Micrococcales</taxon>
        <taxon>Micrococcaceae</taxon>
        <taxon>Arthrobacter</taxon>
    </lineage>
</organism>
<accession>A0A2S3ZRE0</accession>
<protein>
    <recommendedName>
        <fullName evidence="4">Abi family protein</fullName>
    </recommendedName>
</protein>
<evidence type="ECO:0000313" key="2">
    <source>
        <dbReference type="EMBL" id="POH71770.1"/>
    </source>
</evidence>